<dbReference type="Proteomes" id="UP000005396">
    <property type="component" value="Unassembled WGS sequence"/>
</dbReference>
<name>A8RNJ8_ENTBW</name>
<dbReference type="EMBL" id="ABCC02000022">
    <property type="protein sequence ID" value="EDP17644.1"/>
    <property type="molecule type" value="Genomic_DNA"/>
</dbReference>
<dbReference type="InterPro" id="IPR037914">
    <property type="entry name" value="SpoVT-AbrB_sf"/>
</dbReference>
<evidence type="ECO:0000259" key="2">
    <source>
        <dbReference type="PROSITE" id="PS51740"/>
    </source>
</evidence>
<dbReference type="PaxDb" id="411902-CLOBOL_02221"/>
<comment type="caution">
    <text evidence="3">The sequence shown here is derived from an EMBL/GenBank/DDBJ whole genome shotgun (WGS) entry which is preliminary data.</text>
</comment>
<dbReference type="Pfam" id="PF04014">
    <property type="entry name" value="MazE_antitoxin"/>
    <property type="match status" value="1"/>
</dbReference>
<evidence type="ECO:0000313" key="3">
    <source>
        <dbReference type="EMBL" id="EDP17644.1"/>
    </source>
</evidence>
<dbReference type="SUPFAM" id="SSF89447">
    <property type="entry name" value="AbrB/MazE/MraZ-like"/>
    <property type="match status" value="1"/>
</dbReference>
<gene>
    <name evidence="3" type="ORF">CLOBOL_02221</name>
</gene>
<evidence type="ECO:0000313" key="4">
    <source>
        <dbReference type="Proteomes" id="UP000005396"/>
    </source>
</evidence>
<dbReference type="AlphaFoldDB" id="A8RNJ8"/>
<evidence type="ECO:0000256" key="1">
    <source>
        <dbReference type="PROSITE-ProRule" id="PRU01076"/>
    </source>
</evidence>
<dbReference type="Gene3D" id="2.10.260.10">
    <property type="match status" value="1"/>
</dbReference>
<reference evidence="3 4" key="2">
    <citation type="submission" date="2007-09" db="EMBL/GenBank/DDBJ databases">
        <title>Draft genome sequence of Clostridium bolteae (ATCC BAA-613).</title>
        <authorList>
            <person name="Sudarsanam P."/>
            <person name="Ley R."/>
            <person name="Guruge J."/>
            <person name="Turnbaugh P.J."/>
            <person name="Mahowald M."/>
            <person name="Liep D."/>
            <person name="Gordon J."/>
        </authorList>
    </citation>
    <scope>NUCLEOTIDE SEQUENCE [LARGE SCALE GENOMIC DNA]</scope>
    <source>
        <strain evidence="4">ATCC BAA-613 / DSM 15670 / CCUG 46953 / JCM 12243 / WAL 16351</strain>
    </source>
</reference>
<dbReference type="GO" id="GO:0003677">
    <property type="term" value="F:DNA binding"/>
    <property type="evidence" value="ECO:0007669"/>
    <property type="project" value="UniProtKB-UniRule"/>
</dbReference>
<accession>A8RNJ8</accession>
<dbReference type="SMART" id="SM00966">
    <property type="entry name" value="SpoVT_AbrB"/>
    <property type="match status" value="1"/>
</dbReference>
<reference evidence="3 4" key="1">
    <citation type="submission" date="2007-08" db="EMBL/GenBank/DDBJ databases">
        <authorList>
            <person name="Fulton L."/>
            <person name="Clifton S."/>
            <person name="Fulton B."/>
            <person name="Xu J."/>
            <person name="Minx P."/>
            <person name="Pepin K.H."/>
            <person name="Johnson M."/>
            <person name="Thiruvilangam P."/>
            <person name="Bhonagiri V."/>
            <person name="Nash W.E."/>
            <person name="Mardis E.R."/>
            <person name="Wilson R.K."/>
        </authorList>
    </citation>
    <scope>NUCLEOTIDE SEQUENCE [LARGE SCALE GENOMIC DNA]</scope>
    <source>
        <strain evidence="4">ATCC BAA-613 / DSM 15670 / CCUG 46953 / JCM 12243 / WAL 16351</strain>
    </source>
</reference>
<feature type="domain" description="SpoVT-AbrB" evidence="2">
    <location>
        <begin position="47"/>
        <end position="92"/>
    </location>
</feature>
<dbReference type="PROSITE" id="PS51740">
    <property type="entry name" value="SPOVT_ABRB"/>
    <property type="match status" value="1"/>
</dbReference>
<dbReference type="InterPro" id="IPR007159">
    <property type="entry name" value="SpoVT-AbrB_dom"/>
</dbReference>
<organism evidence="3 4">
    <name type="scientific">Enterocloster bolteae (strain ATCC BAA-613 / DSM 15670 / CCUG 46953 / JCM 12243 / WAL 16351)</name>
    <name type="common">Clostridium bolteae</name>
    <dbReference type="NCBI Taxonomy" id="411902"/>
    <lineage>
        <taxon>Bacteria</taxon>
        <taxon>Bacillati</taxon>
        <taxon>Bacillota</taxon>
        <taxon>Clostridia</taxon>
        <taxon>Lachnospirales</taxon>
        <taxon>Lachnospiraceae</taxon>
        <taxon>Enterocloster</taxon>
    </lineage>
</organism>
<dbReference type="NCBIfam" id="TIGR01439">
    <property type="entry name" value="lp_hng_hel_AbrB"/>
    <property type="match status" value="1"/>
</dbReference>
<keyword evidence="1" id="KW-0238">DNA-binding</keyword>
<dbReference type="eggNOG" id="COG2002">
    <property type="taxonomic scope" value="Bacteria"/>
</dbReference>
<proteinExistence type="predicted"/>
<protein>
    <recommendedName>
        <fullName evidence="2">SpoVT-AbrB domain-containing protein</fullName>
    </recommendedName>
</protein>
<dbReference type="HOGENOM" id="CLU_158484_1_0_9"/>
<sequence>MAAFQSTLFPGFSLDFSASFAYNKSRENPTFHVSERWCKIILANTFVDNAKVMAKGQVTIPKDIREVLGVASGDRITFIVEGNTVRIVNSAVYAMQVLQKEIAGEAERAGLTSDDDVMEFVKELRNEDENE</sequence>